<gene>
    <name evidence="1" type="ORF">CPT_Stevie34</name>
</gene>
<dbReference type="KEGG" id="vg:24722922"/>
<proteinExistence type="predicted"/>
<dbReference type="Proteomes" id="UP000030325">
    <property type="component" value="Segment"/>
</dbReference>
<evidence type="ECO:0000313" key="2">
    <source>
        <dbReference type="Proteomes" id="UP000030325"/>
    </source>
</evidence>
<accession>A0A0A0YTX9</accession>
<organism evidence="1 2">
    <name type="scientific">Citrobacter phage Stevie</name>
    <dbReference type="NCBI Taxonomy" id="2885922"/>
    <lineage>
        <taxon>Viruses</taxon>
        <taxon>Duplodnaviria</taxon>
        <taxon>Heunggongvirae</taxon>
        <taxon>Uroviricota</taxon>
        <taxon>Caudoviricetes</taxon>
        <taxon>Drexlerviridae</taxon>
        <taxon>Tempevirinae</taxon>
        <taxon>Tlsvirus</taxon>
        <taxon>Tlsvirus stevie</taxon>
    </lineage>
</organism>
<evidence type="ECO:0000313" key="1">
    <source>
        <dbReference type="EMBL" id="AIX12303.1"/>
    </source>
</evidence>
<name>A0A0A0YTX9_9CAUD</name>
<dbReference type="EMBL" id="KM236241">
    <property type="protein sequence ID" value="AIX12303.1"/>
    <property type="molecule type" value="Genomic_DNA"/>
</dbReference>
<sequence length="76" mass="9294">MSIRLADHMKWDLFVGMTIRLLDKHGYNDDKMELINCLDMTFDEIKVAPLYMWERKIEHDLIQYKRREGARFFNVK</sequence>
<protein>
    <submittedName>
        <fullName evidence="1">Uncharacterized protein</fullName>
    </submittedName>
</protein>
<reference evidence="1 2" key="1">
    <citation type="journal article" date="2015" name="Genome Announc.">
        <title>Complete Genome of Citrobacter freundii Siphophage Stevie.</title>
        <authorList>
            <person name="Shaw J.P."/>
            <person name="Aviles Medina C.A."/>
            <person name="Chen Y."/>
            <person name="Luna A.J."/>
            <person name="Hernandez A.C."/>
            <person name="Kuty Everett G.F."/>
        </authorList>
    </citation>
    <scope>NUCLEOTIDE SEQUENCE [LARGE SCALE GENOMIC DNA]</scope>
</reference>
<keyword evidence="2" id="KW-1185">Reference proteome</keyword>
<dbReference type="RefSeq" id="YP_009148740.1">
    <property type="nucleotide sequence ID" value="NC_027350.1"/>
</dbReference>
<dbReference type="GeneID" id="24722922"/>